<sequence>MHLFIPPHILPITCPLLETATGSSPARRAKCIKLMPLRKIGSLTPVFESPLDHSSSSHSISDGHGPLRRGREAIFLQTIFSGSHCKKDPRGWGERRSLLVIALPGGSYSGFSSIR</sequence>
<gene>
    <name evidence="1" type="ORF">CEXT_810791</name>
</gene>
<evidence type="ECO:0000313" key="2">
    <source>
        <dbReference type="Proteomes" id="UP001054945"/>
    </source>
</evidence>
<keyword evidence="2" id="KW-1185">Reference proteome</keyword>
<dbReference type="EMBL" id="BPLR01016860">
    <property type="protein sequence ID" value="GIY86905.1"/>
    <property type="molecule type" value="Genomic_DNA"/>
</dbReference>
<name>A0AAV4WVF2_CAEEX</name>
<reference evidence="1 2" key="1">
    <citation type="submission" date="2021-06" db="EMBL/GenBank/DDBJ databases">
        <title>Caerostris extrusa draft genome.</title>
        <authorList>
            <person name="Kono N."/>
            <person name="Arakawa K."/>
        </authorList>
    </citation>
    <scope>NUCLEOTIDE SEQUENCE [LARGE SCALE GENOMIC DNA]</scope>
</reference>
<comment type="caution">
    <text evidence="1">The sequence shown here is derived from an EMBL/GenBank/DDBJ whole genome shotgun (WGS) entry which is preliminary data.</text>
</comment>
<evidence type="ECO:0000313" key="1">
    <source>
        <dbReference type="EMBL" id="GIY86905.1"/>
    </source>
</evidence>
<dbReference type="Proteomes" id="UP001054945">
    <property type="component" value="Unassembled WGS sequence"/>
</dbReference>
<dbReference type="AlphaFoldDB" id="A0AAV4WVF2"/>
<protein>
    <submittedName>
        <fullName evidence="1">Uncharacterized protein</fullName>
    </submittedName>
</protein>
<accession>A0AAV4WVF2</accession>
<proteinExistence type="predicted"/>
<organism evidence="1 2">
    <name type="scientific">Caerostris extrusa</name>
    <name type="common">Bark spider</name>
    <name type="synonym">Caerostris bankana</name>
    <dbReference type="NCBI Taxonomy" id="172846"/>
    <lineage>
        <taxon>Eukaryota</taxon>
        <taxon>Metazoa</taxon>
        <taxon>Ecdysozoa</taxon>
        <taxon>Arthropoda</taxon>
        <taxon>Chelicerata</taxon>
        <taxon>Arachnida</taxon>
        <taxon>Araneae</taxon>
        <taxon>Araneomorphae</taxon>
        <taxon>Entelegynae</taxon>
        <taxon>Araneoidea</taxon>
        <taxon>Araneidae</taxon>
        <taxon>Caerostris</taxon>
    </lineage>
</organism>